<sequence>SFIARYKGHISSSTQKVQETMKKYKLKKPSDEKDKIKKTSKKDKITAEVFSDTHMKKNERKRKKEGDKSEKPKKGKRQKKILEVTTAKPNKPVVTIESNQENDPEPSNVENEIEDSDLTNITTFENSVVGEKKEAENEEVEKKPKSAEKPRAIVVPERMTELTCDFVEPSQPIAEIEEGTKLSQSTITNFLTKGSEDAVVPELRFSQDFSQESEE</sequence>
<accession>A0A1B6KT21</accession>
<name>A0A1B6KT21_9HEMI</name>
<reference evidence="2" key="1">
    <citation type="submission" date="2015-11" db="EMBL/GenBank/DDBJ databases">
        <title>De novo transcriptome assembly of four potential Pierce s Disease insect vectors from Arizona vineyards.</title>
        <authorList>
            <person name="Tassone E.E."/>
        </authorList>
    </citation>
    <scope>NUCLEOTIDE SEQUENCE</scope>
</reference>
<proteinExistence type="predicted"/>
<feature type="region of interest" description="Disordered" evidence="1">
    <location>
        <begin position="1"/>
        <end position="154"/>
    </location>
</feature>
<dbReference type="EMBL" id="GEBQ01025374">
    <property type="protein sequence ID" value="JAT14603.1"/>
    <property type="molecule type" value="Transcribed_RNA"/>
</dbReference>
<gene>
    <name evidence="2" type="ORF">g.4964</name>
</gene>
<protein>
    <submittedName>
        <fullName evidence="2">Uncharacterized protein</fullName>
    </submittedName>
</protein>
<evidence type="ECO:0000313" key="2">
    <source>
        <dbReference type="EMBL" id="JAT14603.1"/>
    </source>
</evidence>
<feature type="non-terminal residue" evidence="2">
    <location>
        <position position="1"/>
    </location>
</feature>
<organism evidence="2">
    <name type="scientific">Graphocephala atropunctata</name>
    <dbReference type="NCBI Taxonomy" id="36148"/>
    <lineage>
        <taxon>Eukaryota</taxon>
        <taxon>Metazoa</taxon>
        <taxon>Ecdysozoa</taxon>
        <taxon>Arthropoda</taxon>
        <taxon>Hexapoda</taxon>
        <taxon>Insecta</taxon>
        <taxon>Pterygota</taxon>
        <taxon>Neoptera</taxon>
        <taxon>Paraneoptera</taxon>
        <taxon>Hemiptera</taxon>
        <taxon>Auchenorrhyncha</taxon>
        <taxon>Membracoidea</taxon>
        <taxon>Cicadellidae</taxon>
        <taxon>Cicadellinae</taxon>
        <taxon>Cicadellini</taxon>
        <taxon>Graphocephala</taxon>
    </lineage>
</organism>
<feature type="compositionally biased region" description="Basic and acidic residues" evidence="1">
    <location>
        <begin position="28"/>
        <end position="56"/>
    </location>
</feature>
<evidence type="ECO:0000256" key="1">
    <source>
        <dbReference type="SAM" id="MobiDB-lite"/>
    </source>
</evidence>
<dbReference type="AlphaFoldDB" id="A0A1B6KT21"/>
<feature type="compositionally biased region" description="Basic and acidic residues" evidence="1">
    <location>
        <begin position="130"/>
        <end position="151"/>
    </location>
</feature>